<dbReference type="EMBL" id="MLFU01000236">
    <property type="protein sequence ID" value="KAK1471352.1"/>
    <property type="molecule type" value="Genomic_DNA"/>
</dbReference>
<keyword evidence="3" id="KW-1185">Reference proteome</keyword>
<evidence type="ECO:0000313" key="3">
    <source>
        <dbReference type="Proteomes" id="UP001227543"/>
    </source>
</evidence>
<comment type="caution">
    <text evidence="2">The sequence shown here is derived from an EMBL/GenBank/DDBJ whole genome shotgun (WGS) entry which is preliminary data.</text>
</comment>
<dbReference type="GeneID" id="85416800"/>
<evidence type="ECO:0000256" key="1">
    <source>
        <dbReference type="SAM" id="MobiDB-lite"/>
    </source>
</evidence>
<accession>A0ABQ9QI67</accession>
<evidence type="ECO:0000313" key="2">
    <source>
        <dbReference type="EMBL" id="KAK1471352.1"/>
    </source>
</evidence>
<reference evidence="2 3" key="1">
    <citation type="submission" date="2016-10" db="EMBL/GenBank/DDBJ databases">
        <title>The genome sequence of Colletotrichum fioriniae PJ7.</title>
        <authorList>
            <person name="Baroncelli R."/>
        </authorList>
    </citation>
    <scope>NUCLEOTIDE SEQUENCE [LARGE SCALE GENOMIC DNA]</scope>
    <source>
        <strain evidence="2 3">Tom-12</strain>
    </source>
</reference>
<sequence length="178" mass="20613">MLRKPNMAPQSQRLAKKRDRSGENFTKATKSLLARCDRLRERYKADIYIQVRRMHRHYTYTSSNEPSWPKTKAEMERMYPVPVTRTPQDFDSKRNRVSSIHTLQESAAEEKTPHVAVRESSHVDCRNVLALNHEEDAYPCDKPVGQETMSPGEHSTRCMENHSEEVIAQKMDVAKLAS</sequence>
<feature type="region of interest" description="Disordered" evidence="1">
    <location>
        <begin position="140"/>
        <end position="161"/>
    </location>
</feature>
<dbReference type="RefSeq" id="XP_060372863.1">
    <property type="nucleotide sequence ID" value="XM_060532562.1"/>
</dbReference>
<name>A0ABQ9QI67_9PEZI</name>
<gene>
    <name evidence="2" type="ORF">CTAM01_16569</name>
</gene>
<feature type="region of interest" description="Disordered" evidence="1">
    <location>
        <begin position="1"/>
        <end position="26"/>
    </location>
</feature>
<dbReference type="Proteomes" id="UP001227543">
    <property type="component" value="Unassembled WGS sequence"/>
</dbReference>
<proteinExistence type="predicted"/>
<organism evidence="2 3">
    <name type="scientific">Colletotrichum tamarilloi</name>
    <dbReference type="NCBI Taxonomy" id="1209934"/>
    <lineage>
        <taxon>Eukaryota</taxon>
        <taxon>Fungi</taxon>
        <taxon>Dikarya</taxon>
        <taxon>Ascomycota</taxon>
        <taxon>Pezizomycotina</taxon>
        <taxon>Sordariomycetes</taxon>
        <taxon>Hypocreomycetidae</taxon>
        <taxon>Glomerellales</taxon>
        <taxon>Glomerellaceae</taxon>
        <taxon>Colletotrichum</taxon>
        <taxon>Colletotrichum acutatum species complex</taxon>
    </lineage>
</organism>
<protein>
    <submittedName>
        <fullName evidence="2">Uncharacterized protein</fullName>
    </submittedName>
</protein>